<dbReference type="STRING" id="169427.SAMN05192548_106524"/>
<dbReference type="Proteomes" id="UP000184395">
    <property type="component" value="Unassembled WGS sequence"/>
</dbReference>
<gene>
    <name evidence="1" type="ORF">SAMN05192548_106524</name>
</gene>
<dbReference type="AlphaFoldDB" id="A0A1M6Y8S9"/>
<proteinExistence type="predicted"/>
<sequence length="97" mass="11349">MRRRGTTRQFGLQCRGLRRAFGDHIRIGKWSVVRLVVQRVCEREDVTTRFINELRVGMVNAWEAPGYWVEPMRFGCIEVPGSAKRKSFSTRRKVVPI</sequence>
<name>A0A1M6Y8S9_9BURK</name>
<evidence type="ECO:0000313" key="1">
    <source>
        <dbReference type="EMBL" id="SHL14435.1"/>
    </source>
</evidence>
<accession>A0A1M6Y8S9</accession>
<dbReference type="EMBL" id="FRAB01000065">
    <property type="protein sequence ID" value="SHL14435.1"/>
    <property type="molecule type" value="Genomic_DNA"/>
</dbReference>
<protein>
    <submittedName>
        <fullName evidence="1">Uncharacterized protein</fullName>
    </submittedName>
</protein>
<evidence type="ECO:0000313" key="2">
    <source>
        <dbReference type="Proteomes" id="UP000184395"/>
    </source>
</evidence>
<reference evidence="1 2" key="1">
    <citation type="submission" date="2016-11" db="EMBL/GenBank/DDBJ databases">
        <authorList>
            <person name="Jaros S."/>
            <person name="Januszkiewicz K."/>
            <person name="Wedrychowicz H."/>
        </authorList>
    </citation>
    <scope>NUCLEOTIDE SEQUENCE [LARGE SCALE GENOMIC DNA]</scope>
    <source>
        <strain evidence="1 2">LMG 20594</strain>
    </source>
</reference>
<organism evidence="1 2">
    <name type="scientific">Paraburkholderia terricola</name>
    <dbReference type="NCBI Taxonomy" id="169427"/>
    <lineage>
        <taxon>Bacteria</taxon>
        <taxon>Pseudomonadati</taxon>
        <taxon>Pseudomonadota</taxon>
        <taxon>Betaproteobacteria</taxon>
        <taxon>Burkholderiales</taxon>
        <taxon>Burkholderiaceae</taxon>
        <taxon>Paraburkholderia</taxon>
    </lineage>
</organism>